<accession>A0AA38NZJ7</accession>
<sequence>MSQSYPPPPLTQTQVDNVINLWNKAFDPSEFEEGGCGVCGQLTPLKQLSSIKHMSNYLSVLEQPGVTRKTRGSVSDPIEEENGPILDHTAGGCICNSCRASIRKDVVFSPENLQQYAEDQPPVAVEFFIKNSNRNAEGVSVHDNFDDDGIEGD</sequence>
<dbReference type="EMBL" id="MU806699">
    <property type="protein sequence ID" value="KAJ3833425.1"/>
    <property type="molecule type" value="Genomic_DNA"/>
</dbReference>
<protein>
    <submittedName>
        <fullName evidence="1">Uncharacterized protein</fullName>
    </submittedName>
</protein>
<keyword evidence="2" id="KW-1185">Reference proteome</keyword>
<evidence type="ECO:0000313" key="2">
    <source>
        <dbReference type="Proteomes" id="UP001163846"/>
    </source>
</evidence>
<comment type="caution">
    <text evidence="1">The sequence shown here is derived from an EMBL/GenBank/DDBJ whole genome shotgun (WGS) entry which is preliminary data.</text>
</comment>
<dbReference type="AlphaFoldDB" id="A0AA38NZJ7"/>
<reference evidence="1" key="1">
    <citation type="submission" date="2022-08" db="EMBL/GenBank/DDBJ databases">
        <authorList>
            <consortium name="DOE Joint Genome Institute"/>
            <person name="Min B."/>
            <person name="Riley R."/>
            <person name="Sierra-Patev S."/>
            <person name="Naranjo-Ortiz M."/>
            <person name="Looney B."/>
            <person name="Konkel Z."/>
            <person name="Slot J.C."/>
            <person name="Sakamoto Y."/>
            <person name="Steenwyk J.L."/>
            <person name="Rokas A."/>
            <person name="Carro J."/>
            <person name="Camarero S."/>
            <person name="Ferreira P."/>
            <person name="Molpeceres G."/>
            <person name="Ruiz-Duenas F.J."/>
            <person name="Serrano A."/>
            <person name="Henrissat B."/>
            <person name="Drula E."/>
            <person name="Hughes K.W."/>
            <person name="Mata J.L."/>
            <person name="Ishikawa N.K."/>
            <person name="Vargas-Isla R."/>
            <person name="Ushijima S."/>
            <person name="Smith C.A."/>
            <person name="Ahrendt S."/>
            <person name="Andreopoulos W."/>
            <person name="He G."/>
            <person name="Labutti K."/>
            <person name="Lipzen A."/>
            <person name="Ng V."/>
            <person name="Sandor L."/>
            <person name="Barry K."/>
            <person name="Martinez A.T."/>
            <person name="Xiao Y."/>
            <person name="Gibbons J.G."/>
            <person name="Terashima K."/>
            <person name="Hibbett D.S."/>
            <person name="Grigoriev I.V."/>
        </authorList>
    </citation>
    <scope>NUCLEOTIDE SEQUENCE</scope>
    <source>
        <strain evidence="1">TFB9207</strain>
    </source>
</reference>
<name>A0AA38NZJ7_9AGAR</name>
<gene>
    <name evidence="1" type="ORF">F5878DRAFT_546600</name>
</gene>
<evidence type="ECO:0000313" key="1">
    <source>
        <dbReference type="EMBL" id="KAJ3833425.1"/>
    </source>
</evidence>
<organism evidence="1 2">
    <name type="scientific">Lentinula raphanica</name>
    <dbReference type="NCBI Taxonomy" id="153919"/>
    <lineage>
        <taxon>Eukaryota</taxon>
        <taxon>Fungi</taxon>
        <taxon>Dikarya</taxon>
        <taxon>Basidiomycota</taxon>
        <taxon>Agaricomycotina</taxon>
        <taxon>Agaricomycetes</taxon>
        <taxon>Agaricomycetidae</taxon>
        <taxon>Agaricales</taxon>
        <taxon>Marasmiineae</taxon>
        <taxon>Omphalotaceae</taxon>
        <taxon>Lentinula</taxon>
    </lineage>
</organism>
<proteinExistence type="predicted"/>
<dbReference type="Proteomes" id="UP001163846">
    <property type="component" value="Unassembled WGS sequence"/>
</dbReference>
<feature type="non-terminal residue" evidence="1">
    <location>
        <position position="1"/>
    </location>
</feature>